<dbReference type="Proteomes" id="UP001239111">
    <property type="component" value="Chromosome 2"/>
</dbReference>
<comment type="caution">
    <text evidence="1">The sequence shown here is derived from an EMBL/GenBank/DDBJ whole genome shotgun (WGS) entry which is preliminary data.</text>
</comment>
<accession>A0ACC2PB38</accession>
<organism evidence="1 2">
    <name type="scientific">Eretmocerus hayati</name>
    <dbReference type="NCBI Taxonomy" id="131215"/>
    <lineage>
        <taxon>Eukaryota</taxon>
        <taxon>Metazoa</taxon>
        <taxon>Ecdysozoa</taxon>
        <taxon>Arthropoda</taxon>
        <taxon>Hexapoda</taxon>
        <taxon>Insecta</taxon>
        <taxon>Pterygota</taxon>
        <taxon>Neoptera</taxon>
        <taxon>Endopterygota</taxon>
        <taxon>Hymenoptera</taxon>
        <taxon>Apocrita</taxon>
        <taxon>Proctotrupomorpha</taxon>
        <taxon>Chalcidoidea</taxon>
        <taxon>Aphelinidae</taxon>
        <taxon>Aphelininae</taxon>
        <taxon>Eretmocerus</taxon>
    </lineage>
</organism>
<gene>
    <name evidence="1" type="ORF">QAD02_015591</name>
</gene>
<evidence type="ECO:0000313" key="1">
    <source>
        <dbReference type="EMBL" id="KAJ8679804.1"/>
    </source>
</evidence>
<sequence length="217" mass="24006">MYTKANSTESGKTYFIIVYGSIEVKIYLHDDYPRLRVGSDLAYRGGTLHKIDIVRYHPGYVQNDGKGGCINDIALIRVVKSFKFDKSCQPIPLFDESVRVRPNSQATVVGLGVTDGDFYPDHLLSTTIWITNKTECEIVYANKEQIPLPNSAFCADGRNTTADTCSGDSGGPLVIMERLAGITSFAMLASCGKPYVPGVYTEVSLFRPWLEQYVTLP</sequence>
<keyword evidence="2" id="KW-1185">Reference proteome</keyword>
<name>A0ACC2PB38_9HYME</name>
<evidence type="ECO:0000313" key="2">
    <source>
        <dbReference type="Proteomes" id="UP001239111"/>
    </source>
</evidence>
<dbReference type="EMBL" id="CM056742">
    <property type="protein sequence ID" value="KAJ8679804.1"/>
    <property type="molecule type" value="Genomic_DNA"/>
</dbReference>
<proteinExistence type="predicted"/>
<reference evidence="1" key="1">
    <citation type="submission" date="2023-04" db="EMBL/GenBank/DDBJ databases">
        <title>A chromosome-level genome assembly of the parasitoid wasp Eretmocerus hayati.</title>
        <authorList>
            <person name="Zhong Y."/>
            <person name="Liu S."/>
            <person name="Liu Y."/>
        </authorList>
    </citation>
    <scope>NUCLEOTIDE SEQUENCE</scope>
    <source>
        <strain evidence="1">ZJU_SS_LIU_2023</strain>
    </source>
</reference>
<protein>
    <submittedName>
        <fullName evidence="1">Uncharacterized protein</fullName>
    </submittedName>
</protein>